<keyword evidence="1" id="KW-0732">Signal</keyword>
<protein>
    <submittedName>
        <fullName evidence="3">Amidohydrolase family protein</fullName>
    </submittedName>
</protein>
<dbReference type="Pfam" id="PF01979">
    <property type="entry name" value="Amidohydro_1"/>
    <property type="match status" value="1"/>
</dbReference>
<dbReference type="InterPro" id="IPR051781">
    <property type="entry name" value="Metallo-dep_Hydrolase"/>
</dbReference>
<accession>A0ABY9TXR5</accession>
<evidence type="ECO:0000313" key="4">
    <source>
        <dbReference type="Proteomes" id="UP001258994"/>
    </source>
</evidence>
<dbReference type="InterPro" id="IPR032466">
    <property type="entry name" value="Metal_Hydrolase"/>
</dbReference>
<dbReference type="Proteomes" id="UP001258994">
    <property type="component" value="Chromosome"/>
</dbReference>
<dbReference type="Gene3D" id="3.20.20.140">
    <property type="entry name" value="Metal-dependent hydrolases"/>
    <property type="match status" value="1"/>
</dbReference>
<reference evidence="4" key="1">
    <citation type="submission" date="2023-09" db="EMBL/GenBank/DDBJ databases">
        <authorList>
            <person name="Li S."/>
            <person name="Li X."/>
            <person name="Zhang C."/>
            <person name="Zhao Z."/>
        </authorList>
    </citation>
    <scope>NUCLEOTIDE SEQUENCE [LARGE SCALE GENOMIC DNA]</scope>
    <source>
        <strain evidence="4">SQ149</strain>
    </source>
</reference>
<dbReference type="EMBL" id="CP134145">
    <property type="protein sequence ID" value="WNC73620.1"/>
    <property type="molecule type" value="Genomic_DNA"/>
</dbReference>
<dbReference type="InterPro" id="IPR057744">
    <property type="entry name" value="OTAase-like"/>
</dbReference>
<dbReference type="PANTHER" id="PTHR43135">
    <property type="entry name" value="ALPHA-D-RIBOSE 1-METHYLPHOSPHONATE 5-TRIPHOSPHATE DIPHOSPHATASE"/>
    <property type="match status" value="1"/>
</dbReference>
<dbReference type="SUPFAM" id="SSF51556">
    <property type="entry name" value="Metallo-dependent hydrolases"/>
    <property type="match status" value="1"/>
</dbReference>
<feature type="signal peptide" evidence="1">
    <location>
        <begin position="1"/>
        <end position="25"/>
    </location>
</feature>
<dbReference type="PANTHER" id="PTHR43135:SF3">
    <property type="entry name" value="ALPHA-D-RIBOSE 1-METHYLPHOSPHONATE 5-TRIPHOSPHATE DIPHOSPHATASE"/>
    <property type="match status" value="1"/>
</dbReference>
<evidence type="ECO:0000256" key="1">
    <source>
        <dbReference type="SAM" id="SignalP"/>
    </source>
</evidence>
<evidence type="ECO:0000313" key="3">
    <source>
        <dbReference type="EMBL" id="WNC73620.1"/>
    </source>
</evidence>
<organism evidence="3 4">
    <name type="scientific">Thalassotalea psychrophila</name>
    <dbReference type="NCBI Taxonomy" id="3065647"/>
    <lineage>
        <taxon>Bacteria</taxon>
        <taxon>Pseudomonadati</taxon>
        <taxon>Pseudomonadota</taxon>
        <taxon>Gammaproteobacteria</taxon>
        <taxon>Alteromonadales</taxon>
        <taxon>Colwelliaceae</taxon>
        <taxon>Thalassotalea</taxon>
    </lineage>
</organism>
<dbReference type="RefSeq" id="WP_348392731.1">
    <property type="nucleotide sequence ID" value="NZ_CP134145.1"/>
</dbReference>
<dbReference type="CDD" id="cd01299">
    <property type="entry name" value="Met_dep_hydrolase_A"/>
    <property type="match status" value="1"/>
</dbReference>
<name>A0ABY9TXR5_9GAMM</name>
<dbReference type="SUPFAM" id="SSF51338">
    <property type="entry name" value="Composite domain of metallo-dependent hydrolases"/>
    <property type="match status" value="1"/>
</dbReference>
<feature type="domain" description="Amidohydrolase-related" evidence="2">
    <location>
        <begin position="82"/>
        <end position="448"/>
    </location>
</feature>
<gene>
    <name evidence="3" type="ORF">RGQ13_06395</name>
</gene>
<proteinExistence type="predicted"/>
<feature type="chain" id="PRO_5045898518" evidence="1">
    <location>
        <begin position="26"/>
        <end position="455"/>
    </location>
</feature>
<dbReference type="InterPro" id="IPR006680">
    <property type="entry name" value="Amidohydro-rel"/>
</dbReference>
<keyword evidence="4" id="KW-1185">Reference proteome</keyword>
<dbReference type="Gene3D" id="2.30.40.10">
    <property type="entry name" value="Urease, subunit C, domain 1"/>
    <property type="match status" value="1"/>
</dbReference>
<evidence type="ECO:0000259" key="2">
    <source>
        <dbReference type="Pfam" id="PF01979"/>
    </source>
</evidence>
<sequence length="455" mass="49023">MNFKLKKYACATLAALALISAPVFAEEAVPQVTIFKNVNIFDGTSTKLIKGKDVLIEGNLIKVIGVDLDVKGATVIDGGGRTITPGLHDMHTHVALFRNVTNSRNNLDMAYTGALAAARLEGMLMNGFTTVMDVGGPAKFAQKLVDEGIYKGPRIYPSEALITQTSGHGDFRNPNEVHPNLSGSSTHPWDSQFSCIADGETEIRRCVRQNLRRGATQVKIMAGGGVSSQFDPLHSKQSSPAETRAAVEAAESWGTFVAAHAYTDKAVKEAVENGVKYILHAPMISEDTAELMADKNVYMGATLAPVFSVPIESLKTMLSPTSFKKFLQVYETYPNAMRAAIKEGVTMVFGSDILSTPEKTIQMDDSANLEFLQLVKYMSNAEALISATGNANKLIGEMGPNNPYADGPTGVIKEGAYADLLLVDGDPIADIKVMTTPDETFDVIMKDGVIYKNEL</sequence>
<dbReference type="InterPro" id="IPR011059">
    <property type="entry name" value="Metal-dep_hydrolase_composite"/>
</dbReference>